<keyword evidence="6 8" id="KW-0539">Nucleus</keyword>
<dbReference type="Gene3D" id="3.30.40.10">
    <property type="entry name" value="Zinc/RING finger domain, C3HC4 (zinc finger)"/>
    <property type="match status" value="1"/>
</dbReference>
<keyword evidence="3 8" id="KW-0238">DNA-binding</keyword>
<reference evidence="16" key="1">
    <citation type="submission" date="2020-07" db="EMBL/GenBank/DDBJ databases">
        <authorList>
            <person name="Lin J."/>
        </authorList>
    </citation>
    <scope>NUCLEOTIDE SEQUENCE</scope>
</reference>
<feature type="domain" description="RING-type" evidence="15">
    <location>
        <begin position="355"/>
        <end position="397"/>
    </location>
</feature>
<proteinExistence type="inferred from homology"/>
<evidence type="ECO:0000256" key="12">
    <source>
        <dbReference type="SAM" id="Coils"/>
    </source>
</evidence>
<dbReference type="GO" id="GO:0008270">
    <property type="term" value="F:zinc ion binding"/>
    <property type="evidence" value="ECO:0007669"/>
    <property type="project" value="UniProtKB-KW"/>
</dbReference>
<keyword evidence="9" id="KW-0862">Zinc</keyword>
<dbReference type="SUPFAM" id="SSF57850">
    <property type="entry name" value="RING/U-box"/>
    <property type="match status" value="1"/>
</dbReference>
<keyword evidence="4 8" id="KW-0371">Homeobox</keyword>
<sequence length="426" mass="47857">MKTSTRLLWSTSFFRHKRKGAEQTPFFTSPDDLLEEVYYDEQLPEKKRRLTPEQVHLLEVSFEEENKLEPERKSELARKLGLQPRQVAVWFQNRRARWKTKQLERDFDRLKSSYDSLLADHDSLLKDNHHLRAQVISLTEKLQAKEAEAAAALGLKPEEKAPGSNLTEQTSAATVAALDAPPKAEDRLSSGTGGSAVVDGEGAHHGLVVDSSGDSYFPEDYPCIGPVNGGVQSEEDDRVSDEGCSYYADTVFPAEHHHDGHQDHNHHHQAAAEDEAQLDWWVCDNDVGSPFSPIPASPVHENDDDVSFRNEADLSPADLEKLPCCCYYYYVDSGGGAEEDDDDDVKGRSDGAGDCAVCLESFRMGDTCRLLPACRHSFHARCVDSWLAKRPICPVCRRRWRWGRGRGRGRVGRETPQFDRWGFDGS</sequence>
<dbReference type="GO" id="GO:0045893">
    <property type="term" value="P:positive regulation of DNA-templated transcription"/>
    <property type="evidence" value="ECO:0007669"/>
    <property type="project" value="TreeGrafter"/>
</dbReference>
<dbReference type="SMART" id="SM00184">
    <property type="entry name" value="RING"/>
    <property type="match status" value="1"/>
</dbReference>
<dbReference type="Pfam" id="PF02183">
    <property type="entry name" value="HALZ"/>
    <property type="match status" value="1"/>
</dbReference>
<comment type="subcellular location">
    <subcellularLocation>
        <location evidence="1 8 10">Nucleus</location>
    </subcellularLocation>
</comment>
<evidence type="ECO:0000256" key="11">
    <source>
        <dbReference type="RuleBase" id="RU369038"/>
    </source>
</evidence>
<evidence type="ECO:0000259" key="14">
    <source>
        <dbReference type="PROSITE" id="PS50071"/>
    </source>
</evidence>
<name>A0A6V7QY47_ANACO</name>
<evidence type="ECO:0000256" key="4">
    <source>
        <dbReference type="ARBA" id="ARBA00023155"/>
    </source>
</evidence>
<dbReference type="FunFam" id="1.10.10.60:FF:000159">
    <property type="entry name" value="Homeobox-leucine zipper protein HAT5"/>
    <property type="match status" value="1"/>
</dbReference>
<dbReference type="PRINTS" id="PR00031">
    <property type="entry name" value="HTHREPRESSR"/>
</dbReference>
<evidence type="ECO:0000256" key="10">
    <source>
        <dbReference type="RuleBase" id="RU000682"/>
    </source>
</evidence>
<dbReference type="SUPFAM" id="SSF46689">
    <property type="entry name" value="Homeodomain-like"/>
    <property type="match status" value="1"/>
</dbReference>
<evidence type="ECO:0000256" key="6">
    <source>
        <dbReference type="ARBA" id="ARBA00023242"/>
    </source>
</evidence>
<evidence type="ECO:0000256" key="13">
    <source>
        <dbReference type="SAM" id="MobiDB-lite"/>
    </source>
</evidence>
<dbReference type="InterPro" id="IPR001841">
    <property type="entry name" value="Znf_RING"/>
</dbReference>
<dbReference type="InterPro" id="IPR017970">
    <property type="entry name" value="Homeobox_CS"/>
</dbReference>
<dbReference type="InterPro" id="IPR003106">
    <property type="entry name" value="Leu_zip_homeo"/>
</dbReference>
<comment type="similarity">
    <text evidence="7 11">Belongs to the HD-ZIP homeobox family. Class I subfamily.</text>
</comment>
<feature type="coiled-coil region" evidence="12">
    <location>
        <begin position="100"/>
        <end position="148"/>
    </location>
</feature>
<keyword evidence="5 11" id="KW-0804">Transcription</keyword>
<evidence type="ECO:0000259" key="15">
    <source>
        <dbReference type="PROSITE" id="PS50089"/>
    </source>
</evidence>
<dbReference type="EMBL" id="CAJEUB010000072">
    <property type="protein sequence ID" value="CAD1848190.1"/>
    <property type="molecule type" value="Genomic_DNA"/>
</dbReference>
<dbReference type="InterPro" id="IPR013083">
    <property type="entry name" value="Znf_RING/FYVE/PHD"/>
</dbReference>
<dbReference type="GO" id="GO:0000981">
    <property type="term" value="F:DNA-binding transcription factor activity, RNA polymerase II-specific"/>
    <property type="evidence" value="ECO:0007669"/>
    <property type="project" value="UniProtKB-UniRule"/>
</dbReference>
<feature type="domain" description="Homeobox" evidence="14">
    <location>
        <begin position="41"/>
        <end position="101"/>
    </location>
</feature>
<keyword evidence="9" id="KW-0479">Metal-binding</keyword>
<organism evidence="16">
    <name type="scientific">Ananas comosus var. bracteatus</name>
    <name type="common">red pineapple</name>
    <dbReference type="NCBI Taxonomy" id="296719"/>
    <lineage>
        <taxon>Eukaryota</taxon>
        <taxon>Viridiplantae</taxon>
        <taxon>Streptophyta</taxon>
        <taxon>Embryophyta</taxon>
        <taxon>Tracheophyta</taxon>
        <taxon>Spermatophyta</taxon>
        <taxon>Magnoliopsida</taxon>
        <taxon>Liliopsida</taxon>
        <taxon>Poales</taxon>
        <taxon>Bromeliaceae</taxon>
        <taxon>Bromelioideae</taxon>
        <taxon>Ananas</taxon>
    </lineage>
</organism>
<dbReference type="GO" id="GO:0043565">
    <property type="term" value="F:sequence-specific DNA binding"/>
    <property type="evidence" value="ECO:0007669"/>
    <property type="project" value="InterPro"/>
</dbReference>
<evidence type="ECO:0000256" key="9">
    <source>
        <dbReference type="PROSITE-ProRule" id="PRU00175"/>
    </source>
</evidence>
<dbReference type="GO" id="GO:0005634">
    <property type="term" value="C:nucleus"/>
    <property type="evidence" value="ECO:0007669"/>
    <property type="project" value="UniProtKB-SubCell"/>
</dbReference>
<keyword evidence="12" id="KW-0175">Coiled coil</keyword>
<dbReference type="PANTHER" id="PTHR24326:SF497">
    <property type="entry name" value="HOMEOBOX-LEUCINE ZIPPER PROTEIN HAT5"/>
    <property type="match status" value="1"/>
</dbReference>
<feature type="region of interest" description="Disordered" evidence="13">
    <location>
        <begin position="180"/>
        <end position="199"/>
    </location>
</feature>
<dbReference type="InterPro" id="IPR001356">
    <property type="entry name" value="HD"/>
</dbReference>
<dbReference type="PROSITE" id="PS00027">
    <property type="entry name" value="HOMEOBOX_1"/>
    <property type="match status" value="1"/>
</dbReference>
<dbReference type="PROSITE" id="PS50071">
    <property type="entry name" value="HOMEOBOX_2"/>
    <property type="match status" value="1"/>
</dbReference>
<dbReference type="Pfam" id="PF00046">
    <property type="entry name" value="Homeodomain"/>
    <property type="match status" value="1"/>
</dbReference>
<dbReference type="PROSITE" id="PS50089">
    <property type="entry name" value="ZF_RING_2"/>
    <property type="match status" value="1"/>
</dbReference>
<evidence type="ECO:0000256" key="1">
    <source>
        <dbReference type="ARBA" id="ARBA00004123"/>
    </source>
</evidence>
<dbReference type="InterPro" id="IPR009057">
    <property type="entry name" value="Homeodomain-like_sf"/>
</dbReference>
<dbReference type="SMART" id="SM00389">
    <property type="entry name" value="HOX"/>
    <property type="match status" value="1"/>
</dbReference>
<dbReference type="PANTHER" id="PTHR24326">
    <property type="entry name" value="HOMEOBOX-LEUCINE ZIPPER PROTEIN"/>
    <property type="match status" value="1"/>
</dbReference>
<protein>
    <recommendedName>
        <fullName evidence="11">Homeobox-leucine zipper protein</fullName>
    </recommendedName>
    <alternativeName>
        <fullName evidence="11">HD-ZIP protein</fullName>
    </alternativeName>
    <alternativeName>
        <fullName evidence="11">Homeodomain transcription factor</fullName>
    </alternativeName>
</protein>
<dbReference type="CDD" id="cd00086">
    <property type="entry name" value="homeodomain"/>
    <property type="match status" value="1"/>
</dbReference>
<evidence type="ECO:0000256" key="8">
    <source>
        <dbReference type="PROSITE-ProRule" id="PRU00108"/>
    </source>
</evidence>
<dbReference type="InterPro" id="IPR045224">
    <property type="entry name" value="HDZip_class_I_plant"/>
</dbReference>
<dbReference type="InterPro" id="IPR000047">
    <property type="entry name" value="HTH_motif"/>
</dbReference>
<keyword evidence="9" id="KW-0863">Zinc-finger</keyword>
<comment type="function">
    <text evidence="11">Transcription factor.</text>
</comment>
<feature type="DNA-binding region" description="Homeobox" evidence="8">
    <location>
        <begin position="43"/>
        <end position="102"/>
    </location>
</feature>
<accession>A0A6V7QY47</accession>
<dbReference type="AlphaFoldDB" id="A0A6V7QY47"/>
<evidence type="ECO:0000256" key="7">
    <source>
        <dbReference type="ARBA" id="ARBA00025748"/>
    </source>
</evidence>
<keyword evidence="2 11" id="KW-0805">Transcription regulation</keyword>
<dbReference type="GO" id="GO:0042802">
    <property type="term" value="F:identical protein binding"/>
    <property type="evidence" value="ECO:0007669"/>
    <property type="project" value="UniProtKB-ARBA"/>
</dbReference>
<evidence type="ECO:0000313" key="16">
    <source>
        <dbReference type="EMBL" id="CAD1848190.1"/>
    </source>
</evidence>
<gene>
    <name evidence="16" type="ORF">CB5_LOCUS31401</name>
</gene>
<dbReference type="Pfam" id="PF13639">
    <property type="entry name" value="zf-RING_2"/>
    <property type="match status" value="1"/>
</dbReference>
<evidence type="ECO:0000256" key="3">
    <source>
        <dbReference type="ARBA" id="ARBA00023125"/>
    </source>
</evidence>
<evidence type="ECO:0000256" key="2">
    <source>
        <dbReference type="ARBA" id="ARBA00023015"/>
    </source>
</evidence>
<dbReference type="Gene3D" id="1.10.10.60">
    <property type="entry name" value="Homeodomain-like"/>
    <property type="match status" value="1"/>
</dbReference>
<evidence type="ECO:0000256" key="5">
    <source>
        <dbReference type="ARBA" id="ARBA00023163"/>
    </source>
</evidence>